<dbReference type="InterPro" id="IPR036249">
    <property type="entry name" value="Thioredoxin-like_sf"/>
</dbReference>
<protein>
    <recommendedName>
        <fullName evidence="8">Thioredoxin-like fold domain-containing protein</fullName>
    </recommendedName>
</protein>
<organism evidence="9 10">
    <name type="scientific">Rugosimonospora africana</name>
    <dbReference type="NCBI Taxonomy" id="556532"/>
    <lineage>
        <taxon>Bacteria</taxon>
        <taxon>Bacillati</taxon>
        <taxon>Actinomycetota</taxon>
        <taxon>Actinomycetes</taxon>
        <taxon>Micromonosporales</taxon>
        <taxon>Micromonosporaceae</taxon>
        <taxon>Rugosimonospora</taxon>
    </lineage>
</organism>
<keyword evidence="5" id="KW-0676">Redox-active center</keyword>
<comment type="similarity">
    <text evidence="1">Belongs to the thioredoxin family. DsbA subfamily.</text>
</comment>
<proteinExistence type="inferred from homology"/>
<comment type="caution">
    <text evidence="9">The sequence shown here is derived from an EMBL/GenBank/DDBJ whole genome shotgun (WGS) entry which is preliminary data.</text>
</comment>
<evidence type="ECO:0000259" key="8">
    <source>
        <dbReference type="Pfam" id="PF13462"/>
    </source>
</evidence>
<name>A0A8J3QNZ8_9ACTN</name>
<dbReference type="EMBL" id="BONZ01000012">
    <property type="protein sequence ID" value="GIH12908.1"/>
    <property type="molecule type" value="Genomic_DNA"/>
</dbReference>
<dbReference type="RefSeq" id="WP_203916609.1">
    <property type="nucleotide sequence ID" value="NZ_BONZ01000012.1"/>
</dbReference>
<evidence type="ECO:0000256" key="4">
    <source>
        <dbReference type="ARBA" id="ARBA00023157"/>
    </source>
</evidence>
<evidence type="ECO:0000313" key="10">
    <source>
        <dbReference type="Proteomes" id="UP000642748"/>
    </source>
</evidence>
<evidence type="ECO:0000313" key="9">
    <source>
        <dbReference type="EMBL" id="GIH12908.1"/>
    </source>
</evidence>
<evidence type="ECO:0000256" key="2">
    <source>
        <dbReference type="ARBA" id="ARBA00022729"/>
    </source>
</evidence>
<dbReference type="Pfam" id="PF13462">
    <property type="entry name" value="Thioredoxin_4"/>
    <property type="match status" value="1"/>
</dbReference>
<accession>A0A8J3QNZ8</accession>
<evidence type="ECO:0000256" key="6">
    <source>
        <dbReference type="SAM" id="MobiDB-lite"/>
    </source>
</evidence>
<evidence type="ECO:0000256" key="5">
    <source>
        <dbReference type="ARBA" id="ARBA00023284"/>
    </source>
</evidence>
<keyword evidence="10" id="KW-1185">Reference proteome</keyword>
<feature type="transmembrane region" description="Helical" evidence="7">
    <location>
        <begin position="38"/>
        <end position="58"/>
    </location>
</feature>
<dbReference type="AlphaFoldDB" id="A0A8J3QNZ8"/>
<evidence type="ECO:0000256" key="1">
    <source>
        <dbReference type="ARBA" id="ARBA00005791"/>
    </source>
</evidence>
<dbReference type="PANTHER" id="PTHR13887:SF14">
    <property type="entry name" value="DISULFIDE BOND FORMATION PROTEIN D"/>
    <property type="match status" value="1"/>
</dbReference>
<sequence length="248" mass="26426">MSSRIGDNSGFGGAPGDLVTEEELPGQREQERRRARRMVTILVVAALLLAGVAGWRAYEHEKPKGYPAPTRVNGDGDGILISSGQVRVDVYEDLNCQRCKDFEASAHDAIEKLVASRRITLTYHPIAILDQSSNPPGYSTQAASAAACAADGGKFLDFVKTVLSMKPAENGPGLPDDQLVQIGAWVGLINPEFAHCVRHGEYRQWVTHSTDAATAAGVRGTPTVVVAGRTIPAPAADTLLEAVDAARR</sequence>
<gene>
    <name evidence="9" type="ORF">Raf01_10800</name>
</gene>
<keyword evidence="7" id="KW-1133">Transmembrane helix</keyword>
<feature type="domain" description="Thioredoxin-like fold" evidence="8">
    <location>
        <begin position="85"/>
        <end position="244"/>
    </location>
</feature>
<keyword evidence="7" id="KW-0812">Transmembrane</keyword>
<reference evidence="9" key="1">
    <citation type="submission" date="2021-01" db="EMBL/GenBank/DDBJ databases">
        <title>Whole genome shotgun sequence of Rugosimonospora africana NBRC 104875.</title>
        <authorList>
            <person name="Komaki H."/>
            <person name="Tamura T."/>
        </authorList>
    </citation>
    <scope>NUCLEOTIDE SEQUENCE</scope>
    <source>
        <strain evidence="9">NBRC 104875</strain>
    </source>
</reference>
<keyword evidence="2" id="KW-0732">Signal</keyword>
<dbReference type="InterPro" id="IPR012336">
    <property type="entry name" value="Thioredoxin-like_fold"/>
</dbReference>
<dbReference type="Gene3D" id="3.40.30.10">
    <property type="entry name" value="Glutaredoxin"/>
    <property type="match status" value="1"/>
</dbReference>
<dbReference type="SUPFAM" id="SSF52833">
    <property type="entry name" value="Thioredoxin-like"/>
    <property type="match status" value="1"/>
</dbReference>
<evidence type="ECO:0000256" key="3">
    <source>
        <dbReference type="ARBA" id="ARBA00023002"/>
    </source>
</evidence>
<keyword evidence="4" id="KW-1015">Disulfide bond</keyword>
<feature type="region of interest" description="Disordered" evidence="6">
    <location>
        <begin position="1"/>
        <end position="31"/>
    </location>
</feature>
<keyword evidence="3" id="KW-0560">Oxidoreductase</keyword>
<dbReference type="Proteomes" id="UP000642748">
    <property type="component" value="Unassembled WGS sequence"/>
</dbReference>
<dbReference type="PANTHER" id="PTHR13887">
    <property type="entry name" value="GLUTATHIONE S-TRANSFERASE KAPPA"/>
    <property type="match status" value="1"/>
</dbReference>
<evidence type="ECO:0000256" key="7">
    <source>
        <dbReference type="SAM" id="Phobius"/>
    </source>
</evidence>
<keyword evidence="7" id="KW-0472">Membrane</keyword>
<dbReference type="GO" id="GO:0016491">
    <property type="term" value="F:oxidoreductase activity"/>
    <property type="evidence" value="ECO:0007669"/>
    <property type="project" value="UniProtKB-KW"/>
</dbReference>